<dbReference type="PRINTS" id="PR00069">
    <property type="entry name" value="ALDKETRDTASE"/>
</dbReference>
<dbReference type="OrthoDB" id="416253at2759"/>
<dbReference type="CDD" id="cd19071">
    <property type="entry name" value="AKR_AKR1-5-like"/>
    <property type="match status" value="1"/>
</dbReference>
<keyword evidence="3" id="KW-1185">Reference proteome</keyword>
<protein>
    <submittedName>
        <fullName evidence="2">Aldo/keto reductase</fullName>
    </submittedName>
</protein>
<dbReference type="EMBL" id="KQ965751">
    <property type="protein sequence ID" value="KXS16601.1"/>
    <property type="molecule type" value="Genomic_DNA"/>
</dbReference>
<dbReference type="GO" id="GO:0016491">
    <property type="term" value="F:oxidoreductase activity"/>
    <property type="evidence" value="ECO:0007669"/>
    <property type="project" value="InterPro"/>
</dbReference>
<evidence type="ECO:0000313" key="2">
    <source>
        <dbReference type="EMBL" id="KXS16601.1"/>
    </source>
</evidence>
<evidence type="ECO:0000313" key="3">
    <source>
        <dbReference type="Proteomes" id="UP000070544"/>
    </source>
</evidence>
<dbReference type="Gene3D" id="3.20.20.100">
    <property type="entry name" value="NADP-dependent oxidoreductase domain"/>
    <property type="match status" value="1"/>
</dbReference>
<dbReference type="PANTHER" id="PTHR11732">
    <property type="entry name" value="ALDO/KETO REDUCTASE"/>
    <property type="match status" value="1"/>
</dbReference>
<dbReference type="InterPro" id="IPR023210">
    <property type="entry name" value="NADP_OxRdtase_dom"/>
</dbReference>
<dbReference type="Pfam" id="PF00248">
    <property type="entry name" value="Aldo_ket_red"/>
    <property type="match status" value="1"/>
</dbReference>
<proteinExistence type="predicted"/>
<dbReference type="STRING" id="1344416.A0A139AIG4"/>
<gene>
    <name evidence="2" type="ORF">M427DRAFT_494746</name>
</gene>
<dbReference type="InterPro" id="IPR020471">
    <property type="entry name" value="AKR"/>
</dbReference>
<dbReference type="InterPro" id="IPR018170">
    <property type="entry name" value="Aldo/ket_reductase_CS"/>
</dbReference>
<sequence>MSEWPTFTLSSRAKIPAVGLGTYFGDDMKLPQDQINNLVETAVRAGYRHFDGALVYGNGSQIGIALARVFDMGLVKREDIFYTCKCPETMLTAPNVRKALEQTLESLQLDYLDLYLLHWPVCFYPSNPPINLEDMWKVMEDLYAEGKVRAIGVSNYTVEMLKKLLTYTGTSAEPPFISMPLSTVHPSTLLMKFSMYESHPYLPQPALLSFCHSRSIHVTAYSPLGAGKSDPPVLLSDTFVTALASTHAAPRRKGCSVTPRTQSVGRAVENFARVKGVVREVVREVVRKVETRKRYVDPRVFWRVDVFGEGGLGEGEGEGDGASAVPKK</sequence>
<dbReference type="SUPFAM" id="SSF51430">
    <property type="entry name" value="NAD(P)-linked oxidoreductase"/>
    <property type="match status" value="1"/>
</dbReference>
<dbReference type="Proteomes" id="UP000070544">
    <property type="component" value="Unassembled WGS sequence"/>
</dbReference>
<feature type="domain" description="NADP-dependent oxidoreductase" evidence="1">
    <location>
        <begin position="18"/>
        <end position="231"/>
    </location>
</feature>
<reference evidence="2 3" key="1">
    <citation type="journal article" date="2015" name="Genome Biol. Evol.">
        <title>Phylogenomic analyses indicate that early fungi evolved digesting cell walls of algal ancestors of land plants.</title>
        <authorList>
            <person name="Chang Y."/>
            <person name="Wang S."/>
            <person name="Sekimoto S."/>
            <person name="Aerts A.L."/>
            <person name="Choi C."/>
            <person name="Clum A."/>
            <person name="LaButti K.M."/>
            <person name="Lindquist E.A."/>
            <person name="Yee Ngan C."/>
            <person name="Ohm R.A."/>
            <person name="Salamov A.A."/>
            <person name="Grigoriev I.V."/>
            <person name="Spatafora J.W."/>
            <person name="Berbee M.L."/>
        </authorList>
    </citation>
    <scope>NUCLEOTIDE SEQUENCE [LARGE SCALE GENOMIC DNA]</scope>
    <source>
        <strain evidence="2 3">JEL478</strain>
    </source>
</reference>
<dbReference type="InterPro" id="IPR036812">
    <property type="entry name" value="NAD(P)_OxRdtase_dom_sf"/>
</dbReference>
<organism evidence="2 3">
    <name type="scientific">Gonapodya prolifera (strain JEL478)</name>
    <name type="common">Monoblepharis prolifera</name>
    <dbReference type="NCBI Taxonomy" id="1344416"/>
    <lineage>
        <taxon>Eukaryota</taxon>
        <taxon>Fungi</taxon>
        <taxon>Fungi incertae sedis</taxon>
        <taxon>Chytridiomycota</taxon>
        <taxon>Chytridiomycota incertae sedis</taxon>
        <taxon>Monoblepharidomycetes</taxon>
        <taxon>Monoblepharidales</taxon>
        <taxon>Gonapodyaceae</taxon>
        <taxon>Gonapodya</taxon>
    </lineage>
</organism>
<evidence type="ECO:0000259" key="1">
    <source>
        <dbReference type="Pfam" id="PF00248"/>
    </source>
</evidence>
<dbReference type="AlphaFoldDB" id="A0A139AIG4"/>
<dbReference type="OMA" id="QICIAFM"/>
<accession>A0A139AIG4</accession>
<name>A0A139AIG4_GONPJ</name>
<dbReference type="PROSITE" id="PS00062">
    <property type="entry name" value="ALDOKETO_REDUCTASE_2"/>
    <property type="match status" value="1"/>
</dbReference>